<dbReference type="SUPFAM" id="SSF56601">
    <property type="entry name" value="beta-lactamase/transpeptidase-like"/>
    <property type="match status" value="1"/>
</dbReference>
<sequence length="452" mass="48027">MALLPNLQEWIDKAAGRHGVPGAAVAVGMGNQLAEAATGVINLDTGVPATADSLFQIGSVTKVWTAALVMQLVGDGLVDLDEPVRKYLPEFGVLDAAASQSITVRQLLSHTGGFDGDLFEDTGRGDDAVAKLVAFMHDNARQISGPGELFSYCNAGYSALGALVATLRGRTWEAAMRELLIEPLGARHMALHAEEAIMFRAAVGHVGEPPRVSPWRLLPRSAAPAGSTPSAAPRDLVRFGRMLLADGVAADGTRMLPAGSFAEMCRPQVTLPRLGERYAAAWGLGLMLFDWDGRPVVGHDGGTPGQSTTWRIVPDRGLVLAVHANGGHAGAFIDEVLAEILSSAAGIRLPSRVLPPDTPVPFRPETYAGSYSARSFTYEVKADTDGLEITDIPHGLAAQFGDDGTTARYVHAGDNRFVGVEPEEGLHPLIAFLQDGRFLYNERAVPRLTDED</sequence>
<dbReference type="Gene3D" id="3.40.710.10">
    <property type="entry name" value="DD-peptidase/beta-lactamase superfamily"/>
    <property type="match status" value="1"/>
</dbReference>
<dbReference type="KEGG" id="pry:Prubr_61510"/>
<dbReference type="Pfam" id="PF00144">
    <property type="entry name" value="Beta-lactamase"/>
    <property type="match status" value="1"/>
</dbReference>
<evidence type="ECO:0000313" key="3">
    <source>
        <dbReference type="Proteomes" id="UP000680866"/>
    </source>
</evidence>
<dbReference type="InterPro" id="IPR001466">
    <property type="entry name" value="Beta-lactam-related"/>
</dbReference>
<accession>A0A810N7Y3</accession>
<organism evidence="2 3">
    <name type="scientific">Polymorphospora rubra</name>
    <dbReference type="NCBI Taxonomy" id="338584"/>
    <lineage>
        <taxon>Bacteria</taxon>
        <taxon>Bacillati</taxon>
        <taxon>Actinomycetota</taxon>
        <taxon>Actinomycetes</taxon>
        <taxon>Micromonosporales</taxon>
        <taxon>Micromonosporaceae</taxon>
        <taxon>Polymorphospora</taxon>
    </lineage>
</organism>
<protein>
    <submittedName>
        <fullName evidence="2">Serine hydrolase</fullName>
    </submittedName>
</protein>
<evidence type="ECO:0000259" key="1">
    <source>
        <dbReference type="Pfam" id="PF00144"/>
    </source>
</evidence>
<dbReference type="PANTHER" id="PTHR46825:SF8">
    <property type="entry name" value="BETA-LACTAMASE-RELATED"/>
    <property type="match status" value="1"/>
</dbReference>
<dbReference type="GO" id="GO:0016787">
    <property type="term" value="F:hydrolase activity"/>
    <property type="evidence" value="ECO:0007669"/>
    <property type="project" value="UniProtKB-KW"/>
</dbReference>
<dbReference type="EMBL" id="AP023359">
    <property type="protein sequence ID" value="BCJ69130.1"/>
    <property type="molecule type" value="Genomic_DNA"/>
</dbReference>
<dbReference type="Proteomes" id="UP000680866">
    <property type="component" value="Chromosome"/>
</dbReference>
<dbReference type="InterPro" id="IPR012338">
    <property type="entry name" value="Beta-lactam/transpept-like"/>
</dbReference>
<feature type="domain" description="Beta-lactamase-related" evidence="1">
    <location>
        <begin position="8"/>
        <end position="329"/>
    </location>
</feature>
<name>A0A810N7Y3_9ACTN</name>
<dbReference type="PANTHER" id="PTHR46825">
    <property type="entry name" value="D-ALANYL-D-ALANINE-CARBOXYPEPTIDASE/ENDOPEPTIDASE AMPH"/>
    <property type="match status" value="1"/>
</dbReference>
<keyword evidence="3" id="KW-1185">Reference proteome</keyword>
<dbReference type="AlphaFoldDB" id="A0A810N7Y3"/>
<dbReference type="RefSeq" id="WP_212818246.1">
    <property type="nucleotide sequence ID" value="NZ_AP023359.1"/>
</dbReference>
<keyword evidence="2" id="KW-0378">Hydrolase</keyword>
<reference evidence="2" key="1">
    <citation type="submission" date="2020-08" db="EMBL/GenBank/DDBJ databases">
        <title>Whole genome shotgun sequence of Polymorphospora rubra NBRC 101157.</title>
        <authorList>
            <person name="Komaki H."/>
            <person name="Tamura T."/>
        </authorList>
    </citation>
    <scope>NUCLEOTIDE SEQUENCE</scope>
    <source>
        <strain evidence="2">NBRC 101157</strain>
    </source>
</reference>
<dbReference type="InterPro" id="IPR050491">
    <property type="entry name" value="AmpC-like"/>
</dbReference>
<gene>
    <name evidence="2" type="primary">ampC</name>
    <name evidence="2" type="ORF">Prubr_61510</name>
</gene>
<proteinExistence type="predicted"/>
<evidence type="ECO:0000313" key="2">
    <source>
        <dbReference type="EMBL" id="BCJ69130.1"/>
    </source>
</evidence>